<gene>
    <name evidence="2" type="ORF">GCM10022256_00240</name>
</gene>
<protein>
    <submittedName>
        <fullName evidence="2">Uncharacterized protein</fullName>
    </submittedName>
</protein>
<proteinExistence type="predicted"/>
<evidence type="ECO:0000313" key="2">
    <source>
        <dbReference type="EMBL" id="GAA4264412.1"/>
    </source>
</evidence>
<accession>A0ABP8DWW8</accession>
<dbReference type="EMBL" id="BAABAU010000001">
    <property type="protein sequence ID" value="GAA4264412.1"/>
    <property type="molecule type" value="Genomic_DNA"/>
</dbReference>
<keyword evidence="3" id="KW-1185">Reference proteome</keyword>
<reference evidence="3" key="1">
    <citation type="journal article" date="2019" name="Int. J. Syst. Evol. Microbiol.">
        <title>The Global Catalogue of Microorganisms (GCM) 10K type strain sequencing project: providing services to taxonomists for standard genome sequencing and annotation.</title>
        <authorList>
            <consortium name="The Broad Institute Genomics Platform"/>
            <consortium name="The Broad Institute Genome Sequencing Center for Infectious Disease"/>
            <person name="Wu L."/>
            <person name="Ma J."/>
        </authorList>
    </citation>
    <scope>NUCLEOTIDE SEQUENCE [LARGE SCALE GENOMIC DNA]</scope>
    <source>
        <strain evidence="3">JCM 17442</strain>
    </source>
</reference>
<name>A0ABP8DWW8_9MICO</name>
<organism evidence="2 3">
    <name type="scientific">Frondihabitans peucedani</name>
    <dbReference type="NCBI Taxonomy" id="598626"/>
    <lineage>
        <taxon>Bacteria</taxon>
        <taxon>Bacillati</taxon>
        <taxon>Actinomycetota</taxon>
        <taxon>Actinomycetes</taxon>
        <taxon>Micrococcales</taxon>
        <taxon>Microbacteriaceae</taxon>
        <taxon>Frondihabitans</taxon>
    </lineage>
</organism>
<sequence>MGVLGGSWRPAAAGEERAAGEEEFRAVAAGTEESGVILRSHGGVPPCRSSVRFATGRQSTLEVSVSVTSGFASRLSAMVLPPLEKTAVYFAE</sequence>
<dbReference type="Proteomes" id="UP001501594">
    <property type="component" value="Unassembled WGS sequence"/>
</dbReference>
<evidence type="ECO:0000256" key="1">
    <source>
        <dbReference type="SAM" id="MobiDB-lite"/>
    </source>
</evidence>
<evidence type="ECO:0000313" key="3">
    <source>
        <dbReference type="Proteomes" id="UP001501594"/>
    </source>
</evidence>
<feature type="compositionally biased region" description="Basic and acidic residues" evidence="1">
    <location>
        <begin position="14"/>
        <end position="23"/>
    </location>
</feature>
<comment type="caution">
    <text evidence="2">The sequence shown here is derived from an EMBL/GenBank/DDBJ whole genome shotgun (WGS) entry which is preliminary data.</text>
</comment>
<feature type="region of interest" description="Disordered" evidence="1">
    <location>
        <begin position="1"/>
        <end position="23"/>
    </location>
</feature>